<dbReference type="Gene3D" id="3.30.70.1820">
    <property type="entry name" value="L1 transposable element, RRM domain"/>
    <property type="match status" value="1"/>
</dbReference>
<reference evidence="1" key="1">
    <citation type="journal article" date="2019" name="bioRxiv">
        <title>The Genome of the Zebra Mussel, Dreissena polymorpha: A Resource for Invasive Species Research.</title>
        <authorList>
            <person name="McCartney M.A."/>
            <person name="Auch B."/>
            <person name="Kono T."/>
            <person name="Mallez S."/>
            <person name="Zhang Y."/>
            <person name="Obille A."/>
            <person name="Becker A."/>
            <person name="Abrahante J.E."/>
            <person name="Garbe J."/>
            <person name="Badalamenti J.P."/>
            <person name="Herman A."/>
            <person name="Mangelson H."/>
            <person name="Liachko I."/>
            <person name="Sullivan S."/>
            <person name="Sone E.D."/>
            <person name="Koren S."/>
            <person name="Silverstein K.A.T."/>
            <person name="Beckman K.B."/>
            <person name="Gohl D.M."/>
        </authorList>
    </citation>
    <scope>NUCLEOTIDE SEQUENCE</scope>
    <source>
        <strain evidence="1">Duluth1</strain>
        <tissue evidence="1">Whole animal</tissue>
    </source>
</reference>
<keyword evidence="2" id="KW-1185">Reference proteome</keyword>
<evidence type="ECO:0000313" key="2">
    <source>
        <dbReference type="Proteomes" id="UP000828390"/>
    </source>
</evidence>
<dbReference type="AlphaFoldDB" id="A0A9D4CT15"/>
<sequence length="65" mass="7504">MKIAKEVVDSIQLERVHRSPGYPTAGKTRSIAAKFAFFKDRETVRRQWEQLNGTNLNVFDMSGFE</sequence>
<reference evidence="1" key="2">
    <citation type="submission" date="2020-11" db="EMBL/GenBank/DDBJ databases">
        <authorList>
            <person name="McCartney M.A."/>
            <person name="Auch B."/>
            <person name="Kono T."/>
            <person name="Mallez S."/>
            <person name="Becker A."/>
            <person name="Gohl D.M."/>
            <person name="Silverstein K.A.T."/>
            <person name="Koren S."/>
            <person name="Bechman K.B."/>
            <person name="Herman A."/>
            <person name="Abrahante J.E."/>
            <person name="Garbe J."/>
        </authorList>
    </citation>
    <scope>NUCLEOTIDE SEQUENCE</scope>
    <source>
        <strain evidence="1">Duluth1</strain>
        <tissue evidence="1">Whole animal</tissue>
    </source>
</reference>
<proteinExistence type="predicted"/>
<protein>
    <submittedName>
        <fullName evidence="1">Uncharacterized protein</fullName>
    </submittedName>
</protein>
<evidence type="ECO:0000313" key="1">
    <source>
        <dbReference type="EMBL" id="KAH3729695.1"/>
    </source>
</evidence>
<accession>A0A9D4CT15</accession>
<organism evidence="1 2">
    <name type="scientific">Dreissena polymorpha</name>
    <name type="common">Zebra mussel</name>
    <name type="synonym">Mytilus polymorpha</name>
    <dbReference type="NCBI Taxonomy" id="45954"/>
    <lineage>
        <taxon>Eukaryota</taxon>
        <taxon>Metazoa</taxon>
        <taxon>Spiralia</taxon>
        <taxon>Lophotrochozoa</taxon>
        <taxon>Mollusca</taxon>
        <taxon>Bivalvia</taxon>
        <taxon>Autobranchia</taxon>
        <taxon>Heteroconchia</taxon>
        <taxon>Euheterodonta</taxon>
        <taxon>Imparidentia</taxon>
        <taxon>Neoheterodontei</taxon>
        <taxon>Myida</taxon>
        <taxon>Dreissenoidea</taxon>
        <taxon>Dreissenidae</taxon>
        <taxon>Dreissena</taxon>
    </lineage>
</organism>
<name>A0A9D4CT15_DREPO</name>
<dbReference type="EMBL" id="JAIWYP010000012">
    <property type="protein sequence ID" value="KAH3729695.1"/>
    <property type="molecule type" value="Genomic_DNA"/>
</dbReference>
<gene>
    <name evidence="1" type="ORF">DPMN_055673</name>
</gene>
<dbReference type="Proteomes" id="UP000828390">
    <property type="component" value="Unassembled WGS sequence"/>
</dbReference>
<comment type="caution">
    <text evidence="1">The sequence shown here is derived from an EMBL/GenBank/DDBJ whole genome shotgun (WGS) entry which is preliminary data.</text>
</comment>